<reference evidence="3 4" key="1">
    <citation type="submission" date="2023-01" db="EMBL/GenBank/DDBJ databases">
        <title>Analysis of 21 Apiospora genomes using comparative genomics revels a genus with tremendous synthesis potential of carbohydrate active enzymes and secondary metabolites.</title>
        <authorList>
            <person name="Sorensen T."/>
        </authorList>
    </citation>
    <scope>NUCLEOTIDE SEQUENCE [LARGE SCALE GENOMIC DNA]</scope>
    <source>
        <strain evidence="3 4">CBS 135458</strain>
    </source>
</reference>
<keyword evidence="2" id="KW-0812">Transmembrane</keyword>
<accession>A0ABR1VFG5</accession>
<evidence type="ECO:0000256" key="2">
    <source>
        <dbReference type="SAM" id="Phobius"/>
    </source>
</evidence>
<keyword evidence="2" id="KW-1133">Transmembrane helix</keyword>
<name>A0ABR1VFG5_9PEZI</name>
<keyword evidence="4" id="KW-1185">Reference proteome</keyword>
<feature type="compositionally biased region" description="Polar residues" evidence="1">
    <location>
        <begin position="14"/>
        <end position="25"/>
    </location>
</feature>
<gene>
    <name evidence="3" type="ORF">PG994_006586</name>
</gene>
<sequence length="341" mass="38207">MAKQRKPAKPATVAASSSTTRNKLSSGKPPAPLQSPPQALQPLLATLEEKHAYLIHVDPKPAAFKRQIFAVPVAMNLAITALFCWRLWSMGEWYLQLLASTLGYPNATTIVAAEHDFWKVVLPEIARRSGHFLLDTVLFIFVWPWPVEFFLGARHANPVNWRWHVGFRDDEVVVRRSRRWDAALKDDVALHDNSRELLLAQVAVATSPEYLREKTGYLMMNKAWDLDWGVMVDATAMVDKKMATLDTFRLLALVHSDEFGWLAVDLSDGVKPVTPEEKERRRQIFLFRDALTAVGKEGPLLPLDRGGAIRSHATRRVHGREAGDCGAGSSGTICKGGHQFR</sequence>
<feature type="region of interest" description="Disordered" evidence="1">
    <location>
        <begin position="1"/>
        <end position="36"/>
    </location>
</feature>
<dbReference type="Proteomes" id="UP001480595">
    <property type="component" value="Unassembled WGS sequence"/>
</dbReference>
<dbReference type="EMBL" id="JAQQWL010000006">
    <property type="protein sequence ID" value="KAK8069970.1"/>
    <property type="molecule type" value="Genomic_DNA"/>
</dbReference>
<feature type="transmembrane region" description="Helical" evidence="2">
    <location>
        <begin position="68"/>
        <end position="88"/>
    </location>
</feature>
<evidence type="ECO:0000313" key="3">
    <source>
        <dbReference type="EMBL" id="KAK8069970.1"/>
    </source>
</evidence>
<organism evidence="3 4">
    <name type="scientific">Apiospora phragmitis</name>
    <dbReference type="NCBI Taxonomy" id="2905665"/>
    <lineage>
        <taxon>Eukaryota</taxon>
        <taxon>Fungi</taxon>
        <taxon>Dikarya</taxon>
        <taxon>Ascomycota</taxon>
        <taxon>Pezizomycotina</taxon>
        <taxon>Sordariomycetes</taxon>
        <taxon>Xylariomycetidae</taxon>
        <taxon>Amphisphaeriales</taxon>
        <taxon>Apiosporaceae</taxon>
        <taxon>Apiospora</taxon>
    </lineage>
</organism>
<protein>
    <submittedName>
        <fullName evidence="3">Uncharacterized protein</fullName>
    </submittedName>
</protein>
<evidence type="ECO:0000313" key="4">
    <source>
        <dbReference type="Proteomes" id="UP001480595"/>
    </source>
</evidence>
<dbReference type="RefSeq" id="XP_066717264.1">
    <property type="nucleotide sequence ID" value="XM_066857995.1"/>
</dbReference>
<dbReference type="GeneID" id="92091058"/>
<comment type="caution">
    <text evidence="3">The sequence shown here is derived from an EMBL/GenBank/DDBJ whole genome shotgun (WGS) entry which is preliminary data.</text>
</comment>
<keyword evidence="2" id="KW-0472">Membrane</keyword>
<proteinExistence type="predicted"/>
<evidence type="ECO:0000256" key="1">
    <source>
        <dbReference type="SAM" id="MobiDB-lite"/>
    </source>
</evidence>